<feature type="chain" id="PRO_5036402982" evidence="1">
    <location>
        <begin position="17"/>
        <end position="208"/>
    </location>
</feature>
<name>A0A7R9BSH4_9CRUS</name>
<dbReference type="Pfam" id="PF06757">
    <property type="entry name" value="Ins_allergen_rp"/>
    <property type="match status" value="1"/>
</dbReference>
<dbReference type="EMBL" id="OA884409">
    <property type="protein sequence ID" value="CAD7280748.1"/>
    <property type="molecule type" value="Genomic_DNA"/>
</dbReference>
<keyword evidence="3" id="KW-1185">Reference proteome</keyword>
<reference evidence="2" key="1">
    <citation type="submission" date="2020-11" db="EMBL/GenBank/DDBJ databases">
        <authorList>
            <person name="Tran Van P."/>
        </authorList>
    </citation>
    <scope>NUCLEOTIDE SEQUENCE</scope>
</reference>
<feature type="signal peptide" evidence="1">
    <location>
        <begin position="1"/>
        <end position="16"/>
    </location>
</feature>
<protein>
    <submittedName>
        <fullName evidence="2">Uncharacterized protein</fullName>
    </submittedName>
</protein>
<dbReference type="PANTHER" id="PTHR21163:SF1">
    <property type="entry name" value="PROTEIN G12"/>
    <property type="match status" value="1"/>
</dbReference>
<accession>A0A7R9BSH4</accession>
<dbReference type="OrthoDB" id="7882129at2759"/>
<evidence type="ECO:0000313" key="2">
    <source>
        <dbReference type="EMBL" id="CAD7280748.1"/>
    </source>
</evidence>
<gene>
    <name evidence="2" type="ORF">NMOB1V02_LOCUS8405</name>
</gene>
<dbReference type="AlphaFoldDB" id="A0A7R9BSH4"/>
<organism evidence="2">
    <name type="scientific">Notodromas monacha</name>
    <dbReference type="NCBI Taxonomy" id="399045"/>
    <lineage>
        <taxon>Eukaryota</taxon>
        <taxon>Metazoa</taxon>
        <taxon>Ecdysozoa</taxon>
        <taxon>Arthropoda</taxon>
        <taxon>Crustacea</taxon>
        <taxon>Oligostraca</taxon>
        <taxon>Ostracoda</taxon>
        <taxon>Podocopa</taxon>
        <taxon>Podocopida</taxon>
        <taxon>Cypridocopina</taxon>
        <taxon>Cypridoidea</taxon>
        <taxon>Cyprididae</taxon>
        <taxon>Notodromas</taxon>
    </lineage>
</organism>
<dbReference type="EMBL" id="CAJPEX010002372">
    <property type="protein sequence ID" value="CAG0920900.1"/>
    <property type="molecule type" value="Genomic_DNA"/>
</dbReference>
<keyword evidence="1" id="KW-0732">Signal</keyword>
<evidence type="ECO:0000256" key="1">
    <source>
        <dbReference type="SAM" id="SignalP"/>
    </source>
</evidence>
<sequence>MKLFVAVSFLLATASAAPVQRTLTESLDELLALVNFEGYKALIADQLANDADMQRLAAVLSAPDFVDMVAGVLQNPDYQAFIEFNDNKGVDIISYIQFVIDALGWPQKQTTGAIGSRTYADLFATWQVFFEPVGADALSWLLTAIQENVDVQDLLIYIQGQSFQDLVQYIRTQGPVVNLVADLEAEGLDVTGTFALIIEFLGWDLPPY</sequence>
<dbReference type="InterPro" id="IPR010629">
    <property type="entry name" value="Ins_allergen"/>
</dbReference>
<dbReference type="PANTHER" id="PTHR21163">
    <property type="entry name" value="PROTEIN G12"/>
    <property type="match status" value="1"/>
</dbReference>
<proteinExistence type="predicted"/>
<dbReference type="Proteomes" id="UP000678499">
    <property type="component" value="Unassembled WGS sequence"/>
</dbReference>
<evidence type="ECO:0000313" key="3">
    <source>
        <dbReference type="Proteomes" id="UP000678499"/>
    </source>
</evidence>